<feature type="region of interest" description="Disordered" evidence="1">
    <location>
        <begin position="478"/>
        <end position="510"/>
    </location>
</feature>
<feature type="region of interest" description="Disordered" evidence="1">
    <location>
        <begin position="1387"/>
        <end position="1440"/>
    </location>
</feature>
<comment type="caution">
    <text evidence="3">The sequence shown here is derived from an EMBL/GenBank/DDBJ whole genome shotgun (WGS) entry which is preliminary data.</text>
</comment>
<name>A0A8J4BH05_9CHLO</name>
<keyword evidence="2" id="KW-0472">Membrane</keyword>
<feature type="region of interest" description="Disordered" evidence="1">
    <location>
        <begin position="1118"/>
        <end position="1160"/>
    </location>
</feature>
<keyword evidence="2" id="KW-1133">Transmembrane helix</keyword>
<gene>
    <name evidence="3" type="ORF">Vafri_15409</name>
</gene>
<protein>
    <submittedName>
        <fullName evidence="3">Uncharacterized protein</fullName>
    </submittedName>
</protein>
<reference evidence="3" key="1">
    <citation type="journal article" date="2021" name="Proc. Natl. Acad. Sci. U.S.A.">
        <title>Three genomes in the algal genus Volvox reveal the fate of a haploid sex-determining region after a transition to homothallism.</title>
        <authorList>
            <person name="Yamamoto K."/>
            <person name="Hamaji T."/>
            <person name="Kawai-Toyooka H."/>
            <person name="Matsuzaki R."/>
            <person name="Takahashi F."/>
            <person name="Nishimura Y."/>
            <person name="Kawachi M."/>
            <person name="Noguchi H."/>
            <person name="Minakuchi Y."/>
            <person name="Umen J.G."/>
            <person name="Toyoda A."/>
            <person name="Nozaki H."/>
        </authorList>
    </citation>
    <scope>NUCLEOTIDE SEQUENCE</scope>
    <source>
        <strain evidence="3">NIES-3780</strain>
    </source>
</reference>
<evidence type="ECO:0000256" key="2">
    <source>
        <dbReference type="SAM" id="Phobius"/>
    </source>
</evidence>
<dbReference type="EMBL" id="BNCO01000043">
    <property type="protein sequence ID" value="GIL61039.1"/>
    <property type="molecule type" value="Genomic_DNA"/>
</dbReference>
<evidence type="ECO:0000256" key="1">
    <source>
        <dbReference type="SAM" id="MobiDB-lite"/>
    </source>
</evidence>
<keyword evidence="2" id="KW-0812">Transmembrane</keyword>
<feature type="transmembrane region" description="Helical" evidence="2">
    <location>
        <begin position="159"/>
        <end position="180"/>
    </location>
</feature>
<feature type="compositionally biased region" description="Low complexity" evidence="1">
    <location>
        <begin position="1134"/>
        <end position="1151"/>
    </location>
</feature>
<feature type="compositionally biased region" description="Gly residues" evidence="1">
    <location>
        <begin position="1402"/>
        <end position="1416"/>
    </location>
</feature>
<evidence type="ECO:0000313" key="4">
    <source>
        <dbReference type="Proteomes" id="UP000747399"/>
    </source>
</evidence>
<feature type="region of interest" description="Disordered" evidence="1">
    <location>
        <begin position="379"/>
        <end position="416"/>
    </location>
</feature>
<keyword evidence="4" id="KW-1185">Reference proteome</keyword>
<feature type="compositionally biased region" description="Low complexity" evidence="1">
    <location>
        <begin position="394"/>
        <end position="415"/>
    </location>
</feature>
<sequence length="1695" mass="177880">MPSGLLAYNLYASGFSSVGFTLRTMHVLKSPIQVYRDLLWESPRPILWVQSQIAAVMARIFAVVLMPSPMYRFAYPWLVVAARAVAPACLLITSWWPALDLFRRRWKTAPGTNGQLVSRSSTTDMQRSEDEYIDFSLRWYPVMDVAFNYMYPTSFFVEAVYGIFSASCMLMLGLLTFPGVRLPRGFILKQQLAKCLLSTVALLAIEWWRHLYVNRSSETVRSTSDTCNGHGSGLRDVPGSGLTDTATLGVLPGGSSSDVITSGVRSGRVGEDGGVELSALQDGHDAQHQPGEHQGSRNLEHQHLQQAMSRPARVIRVATRCEGGDGHREVPVADPWVVALAMLLQRRQRRSTMHGRIQAAYRLGPAALQRTAAVAYRSGANVPPSSSPLPPSSQSPQALPSGACARAPAPEARAPPVAPQGMLQLHARPLPSYTPFHMCFHPDDNRGLPRQGAFAMPPGGSHVQQQRTADVTVLPLHTDQDRPLGDEDGGEEAAARPQSPAHMGEGRQQRLPQPQMQLTQVPNHVPYRGLTVLYSTRLKVDGWEPEQVGPGYQRRIARVLENAGLQLEAVTLRRGCIEMVIETRAVAGDPLDGECSTAAAGAAAVTAMGVCGGVHSSPDLGAGSNDDPFHGAAGANPQRLEAFEDVLDIGALIRALELPESGSLEPDLGLAGGVDREYSIIGGGGDEYVPRSNIAAATDADVLSSPSATGFVWTELPYPYPGQLLPSLPHFPPGISQPDYYGGVVAARGVNRMATTAATARDTRGECVEGGTWAAAYLRVTDDEVDPGELQLPTSSRTAYNNFQEVEVEVEEEGLTAPANQRFASRALARSGLAAAAAAASAADSLGLAVRPKASVRVLPSGLVGLPYVLDIFPRVLVVSTARDDSGPISVTSQQQEGQCAEQTQQTVLHGMQHDAGASETLVLAVAWVTWSTDGRHDRTVANVNVNANAPSTVPPTAAALSRLPPTEEHVSLGASSVVSAGREPPLREMVLSVAEATAAGSAPAGAEVTAAGASVSRSVAVPVLAGAPLPTPSSTADIDTAAADTDAGTELIPALQPSVAWDAAVAAPAPPATDGCRAGISSAAAPVEPRPKTQVMFCFHGELVAVALVEPAGGGAAGIDLPEPPSISPPPSESAVAACGSGGASLSESGPVGTSVQQQPRPHLPFAEEAAVMDVPPMAAAAAEAEVEGGELRQGGSVVLGGEAVYSVELGQLLKQLRPGALLVEAHQGQGGTAAEAMAVATGGVSPDPDTDRPESTAVPILLVDDPRVCAELQMALENWYGTVDEMDSMLHDMGALLWLQDNLAACAADTAVGGGGGGIATLRLRALSARTERLHSHLLAYAEALHWTETQRWLRVRQHAVTASVAAAVAVAVEHGEYGGPGAAIASSNSGINRGQMPKGRGGGGGGGGGGGASGDDDVGGRESPPTGQPVPQETASLPPGLHRLLAAAPFTGRWLRSVGRLMRLLQVVLGWRSEGEADTAAYMSYTAVFATNMMNVMQVMDVIGFLSVMLRGSAKPSDRGGNGGSTPLPPLAWLDPDKACVLMAASTGAVMGALWLVLPRGTWRHISARAKWPRQVSYTLSKAMVAFLGFPQPPATIRHELGMSIFVLEGVILPAGVLMSPLESVFMGLIRAPLCARMWLLAAGSTFTIATAMARAFALSALNVLTTVIVHIYIRVSYERQRRGAAQRAKSD</sequence>
<feature type="compositionally biased region" description="Pro residues" evidence="1">
    <location>
        <begin position="1123"/>
        <end position="1133"/>
    </location>
</feature>
<proteinExistence type="predicted"/>
<evidence type="ECO:0000313" key="3">
    <source>
        <dbReference type="EMBL" id="GIL61039.1"/>
    </source>
</evidence>
<organism evidence="3 4">
    <name type="scientific">Volvox africanus</name>
    <dbReference type="NCBI Taxonomy" id="51714"/>
    <lineage>
        <taxon>Eukaryota</taxon>
        <taxon>Viridiplantae</taxon>
        <taxon>Chlorophyta</taxon>
        <taxon>core chlorophytes</taxon>
        <taxon>Chlorophyceae</taxon>
        <taxon>CS clade</taxon>
        <taxon>Chlamydomonadales</taxon>
        <taxon>Volvocaceae</taxon>
        <taxon>Volvox</taxon>
    </lineage>
</organism>
<feature type="transmembrane region" description="Helical" evidence="2">
    <location>
        <begin position="73"/>
        <end position="96"/>
    </location>
</feature>
<feature type="transmembrane region" description="Helical" evidence="2">
    <location>
        <begin position="1659"/>
        <end position="1677"/>
    </location>
</feature>
<accession>A0A8J4BH05</accession>
<dbReference type="Proteomes" id="UP000747399">
    <property type="component" value="Unassembled WGS sequence"/>
</dbReference>